<accession>A0A1M6CYZ4</accession>
<dbReference type="EMBL" id="FQXJ01000022">
    <property type="protein sequence ID" value="SHI66093.1"/>
    <property type="molecule type" value="Genomic_DNA"/>
</dbReference>
<dbReference type="STRING" id="1121420.SAMN02746098_04431"/>
<keyword evidence="3" id="KW-0012">Acyltransferase</keyword>
<sequence>MLQNIYNLQDMIKLVDLSKGYRLSDFVCEFEEYNEFLRDEALGLQEAEISKLHLLINKENADVIAFMSLSTDSIKLSNSEKDVHKIGFVNFEAIPSVKIGKLAVDINYKKKYKGIGSIMVELARGITEDLREIGVACRFITVDADTKNNPSVVDFYLKQGFKLNEKYKRDNTSMRLDIFSDIENLEETGTK</sequence>
<evidence type="ECO:0000256" key="2">
    <source>
        <dbReference type="ARBA" id="ARBA00022679"/>
    </source>
</evidence>
<dbReference type="InterPro" id="IPR016181">
    <property type="entry name" value="Acyl_CoA_acyltransferase"/>
</dbReference>
<keyword evidence="5" id="KW-1185">Reference proteome</keyword>
<evidence type="ECO:0000256" key="1">
    <source>
        <dbReference type="ARBA" id="ARBA00022649"/>
    </source>
</evidence>
<evidence type="ECO:0000256" key="3">
    <source>
        <dbReference type="ARBA" id="ARBA00023315"/>
    </source>
</evidence>
<name>A0A1M6CYZ4_9FIRM</name>
<keyword evidence="2" id="KW-0808">Transferase</keyword>
<keyword evidence="1" id="KW-1277">Toxin-antitoxin system</keyword>
<proteinExistence type="predicted"/>
<evidence type="ECO:0000313" key="4">
    <source>
        <dbReference type="EMBL" id="SHI66093.1"/>
    </source>
</evidence>
<dbReference type="OrthoDB" id="1798296at2"/>
<evidence type="ECO:0000313" key="5">
    <source>
        <dbReference type="Proteomes" id="UP000183954"/>
    </source>
</evidence>
<dbReference type="RefSeq" id="WP_073032252.1">
    <property type="nucleotide sequence ID" value="NZ_FQXJ01000022.1"/>
</dbReference>
<gene>
    <name evidence="4" type="ORF">SAMN02746098_04431</name>
</gene>
<dbReference type="GO" id="GO:0016746">
    <property type="term" value="F:acyltransferase activity"/>
    <property type="evidence" value="ECO:0007669"/>
    <property type="project" value="UniProtKB-KW"/>
</dbReference>
<evidence type="ECO:0008006" key="6">
    <source>
        <dbReference type="Google" id="ProtNLM"/>
    </source>
</evidence>
<reference evidence="5" key="1">
    <citation type="submission" date="2016-11" db="EMBL/GenBank/DDBJ databases">
        <authorList>
            <person name="Varghese N."/>
            <person name="Submissions S."/>
        </authorList>
    </citation>
    <scope>NUCLEOTIDE SEQUENCE [LARGE SCALE GENOMIC DNA]</scope>
    <source>
        <strain evidence="5">DSM 15449</strain>
    </source>
</reference>
<dbReference type="PANTHER" id="PTHR36449:SF1">
    <property type="entry name" value="ACETYLTRANSFERASE"/>
    <property type="match status" value="1"/>
</dbReference>
<organism evidence="4 5">
    <name type="scientific">Desulfosporosinus lacus DSM 15449</name>
    <dbReference type="NCBI Taxonomy" id="1121420"/>
    <lineage>
        <taxon>Bacteria</taxon>
        <taxon>Bacillati</taxon>
        <taxon>Bacillota</taxon>
        <taxon>Clostridia</taxon>
        <taxon>Eubacteriales</taxon>
        <taxon>Desulfitobacteriaceae</taxon>
        <taxon>Desulfosporosinus</taxon>
    </lineage>
</organism>
<protein>
    <recommendedName>
        <fullName evidence="6">Acetyltransferase (GNAT) family protein</fullName>
    </recommendedName>
</protein>
<dbReference type="AlphaFoldDB" id="A0A1M6CYZ4"/>
<dbReference type="PANTHER" id="PTHR36449">
    <property type="entry name" value="ACETYLTRANSFERASE-RELATED"/>
    <property type="match status" value="1"/>
</dbReference>
<dbReference type="Proteomes" id="UP000183954">
    <property type="component" value="Unassembled WGS sequence"/>
</dbReference>
<dbReference type="Gene3D" id="3.40.630.30">
    <property type="match status" value="1"/>
</dbReference>
<dbReference type="SUPFAM" id="SSF55729">
    <property type="entry name" value="Acyl-CoA N-acyltransferases (Nat)"/>
    <property type="match status" value="1"/>
</dbReference>